<comment type="caution">
    <text evidence="1">The sequence shown here is derived from an EMBL/GenBank/DDBJ whole genome shotgun (WGS) entry which is preliminary data.</text>
</comment>
<sequence>MCVDNFLYEKSVECPVCGNTFTVTAVKKKAYMVESRDTDFCVHYKALNPMLYDVWICQLCGYAALQSSFPNITPKRAKLIQEYITPKWVARETEKIITYEKAVNRFKLALISAQISKAKASEVAAICLRIAWLYRFMNDEEKERTFLSNALEKYLEAYANERFPLENMDEATVIYLIGELHRRLGNNEEAVVWFSKVINSRTGTERIQKLARDQWHLVKDELKKNSVS</sequence>
<organism evidence="1 2">
    <name type="scientific">Defluviitalea raffinosedens</name>
    <dbReference type="NCBI Taxonomy" id="1450156"/>
    <lineage>
        <taxon>Bacteria</taxon>
        <taxon>Bacillati</taxon>
        <taxon>Bacillota</taxon>
        <taxon>Clostridia</taxon>
        <taxon>Lachnospirales</taxon>
        <taxon>Defluviitaleaceae</taxon>
        <taxon>Defluviitalea</taxon>
    </lineage>
</organism>
<dbReference type="Pfam" id="PF09986">
    <property type="entry name" value="DUF2225"/>
    <property type="match status" value="1"/>
</dbReference>
<dbReference type="OrthoDB" id="9780343at2"/>
<evidence type="ECO:0000313" key="2">
    <source>
        <dbReference type="Proteomes" id="UP000483018"/>
    </source>
</evidence>
<accession>A0A7C8HF38</accession>
<protein>
    <submittedName>
        <fullName evidence="1">DUF2225 domain-containing protein</fullName>
    </submittedName>
</protein>
<dbReference type="Gene3D" id="1.25.40.10">
    <property type="entry name" value="Tetratricopeptide repeat domain"/>
    <property type="match status" value="1"/>
</dbReference>
<dbReference type="EMBL" id="WSLF01000009">
    <property type="protein sequence ID" value="KAE9633217.1"/>
    <property type="molecule type" value="Genomic_DNA"/>
</dbReference>
<dbReference type="RefSeq" id="WP_158740976.1">
    <property type="nucleotide sequence ID" value="NZ_JAFBEP010000025.1"/>
</dbReference>
<proteinExistence type="predicted"/>
<reference evidence="1 2" key="1">
    <citation type="submission" date="2019-12" db="EMBL/GenBank/DDBJ databases">
        <title>Defluviitalea raffinosedens, isolated from a biogas fermenter, genome sequencing and characterization.</title>
        <authorList>
            <person name="Rettenmaier R."/>
            <person name="Schneider M."/>
            <person name="Neuhaus K."/>
            <person name="Liebl W."/>
            <person name="Zverlov V."/>
        </authorList>
    </citation>
    <scope>NUCLEOTIDE SEQUENCE [LARGE SCALE GENOMIC DNA]</scope>
    <source>
        <strain evidence="1 2">249c-K6</strain>
    </source>
</reference>
<dbReference type="AlphaFoldDB" id="A0A7C8HF38"/>
<name>A0A7C8HF38_9FIRM</name>
<gene>
    <name evidence="1" type="ORF">GND95_10130</name>
</gene>
<evidence type="ECO:0000313" key="1">
    <source>
        <dbReference type="EMBL" id="KAE9633217.1"/>
    </source>
</evidence>
<keyword evidence="2" id="KW-1185">Reference proteome</keyword>
<dbReference type="InterPro" id="IPR011990">
    <property type="entry name" value="TPR-like_helical_dom_sf"/>
</dbReference>
<dbReference type="Proteomes" id="UP000483018">
    <property type="component" value="Unassembled WGS sequence"/>
</dbReference>
<dbReference type="SUPFAM" id="SSF81901">
    <property type="entry name" value="HCP-like"/>
    <property type="match status" value="1"/>
</dbReference>
<dbReference type="InterPro" id="IPR018708">
    <property type="entry name" value="DUF2225"/>
</dbReference>